<evidence type="ECO:0000259" key="1">
    <source>
        <dbReference type="PROSITE" id="PS51186"/>
    </source>
</evidence>
<dbReference type="CDD" id="cd04301">
    <property type="entry name" value="NAT_SF"/>
    <property type="match status" value="1"/>
</dbReference>
<dbReference type="InterPro" id="IPR016181">
    <property type="entry name" value="Acyl_CoA_acyltransferase"/>
</dbReference>
<reference evidence="2 3" key="1">
    <citation type="submission" date="2021-02" db="EMBL/GenBank/DDBJ databases">
        <title>Complete genome sequence of Lactococcus lactis strain K_LL004.</title>
        <authorList>
            <person name="Kim H.B."/>
        </authorList>
    </citation>
    <scope>NUCLEOTIDE SEQUENCE [LARGE SCALE GENOMIC DNA]</scope>
    <source>
        <strain evidence="2 3">K_LL004</strain>
    </source>
</reference>
<dbReference type="RefSeq" id="WP_075524657.1">
    <property type="nucleotide sequence ID" value="NZ_BNDT01000001.1"/>
</dbReference>
<accession>A0AA45QQM9</accession>
<dbReference type="SUPFAM" id="SSF55729">
    <property type="entry name" value="Acyl-CoA N-acyltransferases (Nat)"/>
    <property type="match status" value="1"/>
</dbReference>
<proteinExistence type="predicted"/>
<dbReference type="GO" id="GO:0016747">
    <property type="term" value="F:acyltransferase activity, transferring groups other than amino-acyl groups"/>
    <property type="evidence" value="ECO:0007669"/>
    <property type="project" value="InterPro"/>
</dbReference>
<dbReference type="InterPro" id="IPR000182">
    <property type="entry name" value="GNAT_dom"/>
</dbReference>
<protein>
    <submittedName>
        <fullName evidence="2">GNAT family N-acetyltransferase</fullName>
    </submittedName>
</protein>
<dbReference type="EMBL" id="CP070872">
    <property type="protein sequence ID" value="QSE75927.1"/>
    <property type="molecule type" value="Genomic_DNA"/>
</dbReference>
<sequence length="171" mass="19936">MRIRRIDICDARLFWDVQKQLDTETKFMMLEPDERRFDFSRTIGQISRFDFLIGAEDAGKLVGYLSAKRGKARRIRNTAYLVVGILEAYQHQGIGTQLFEWLDDWAKDKGIKRLELTVMVNNYAAIALYHKQGFVIEGVRQEAMYVDGKYIDEFYMSKIYPSVSPDETVSN</sequence>
<keyword evidence="3" id="KW-1185">Reference proteome</keyword>
<dbReference type="PROSITE" id="PS51186">
    <property type="entry name" value="GNAT"/>
    <property type="match status" value="1"/>
</dbReference>
<name>A0AA45QQM9_9LACT</name>
<evidence type="ECO:0000313" key="3">
    <source>
        <dbReference type="Proteomes" id="UP000663608"/>
    </source>
</evidence>
<dbReference type="Gene3D" id="3.40.630.30">
    <property type="match status" value="1"/>
</dbReference>
<dbReference type="PANTHER" id="PTHR43415:SF3">
    <property type="entry name" value="GNAT-FAMILY ACETYLTRANSFERASE"/>
    <property type="match status" value="1"/>
</dbReference>
<dbReference type="AlphaFoldDB" id="A0AA45QQM9"/>
<organism evidence="2 3">
    <name type="scientific">Lactococcus taiwanensis</name>
    <dbReference type="NCBI Taxonomy" id="1151742"/>
    <lineage>
        <taxon>Bacteria</taxon>
        <taxon>Bacillati</taxon>
        <taxon>Bacillota</taxon>
        <taxon>Bacilli</taxon>
        <taxon>Lactobacillales</taxon>
        <taxon>Streptococcaceae</taxon>
        <taxon>Lactococcus</taxon>
    </lineage>
</organism>
<evidence type="ECO:0000313" key="2">
    <source>
        <dbReference type="EMBL" id="QSE75927.1"/>
    </source>
</evidence>
<dbReference type="Proteomes" id="UP000663608">
    <property type="component" value="Chromosome"/>
</dbReference>
<dbReference type="PANTHER" id="PTHR43415">
    <property type="entry name" value="SPERMIDINE N(1)-ACETYLTRANSFERASE"/>
    <property type="match status" value="1"/>
</dbReference>
<gene>
    <name evidence="2" type="ORF">JW886_05440</name>
</gene>
<dbReference type="Pfam" id="PF00583">
    <property type="entry name" value="Acetyltransf_1"/>
    <property type="match status" value="1"/>
</dbReference>
<feature type="domain" description="N-acetyltransferase" evidence="1">
    <location>
        <begin position="1"/>
        <end position="161"/>
    </location>
</feature>
<dbReference type="KEGG" id="lti:JW886_05440"/>